<feature type="compositionally biased region" description="Polar residues" evidence="8">
    <location>
        <begin position="601"/>
        <end position="618"/>
    </location>
</feature>
<feature type="region of interest" description="Disordered" evidence="8">
    <location>
        <begin position="569"/>
        <end position="618"/>
    </location>
</feature>
<dbReference type="PANTHER" id="PTHR12865">
    <property type="entry name" value="PHOSPHATIDYLINOSITOL 4-KINASE TYPE-II"/>
    <property type="match status" value="1"/>
</dbReference>
<evidence type="ECO:0000256" key="4">
    <source>
        <dbReference type="ARBA" id="ARBA00022777"/>
    </source>
</evidence>
<keyword evidence="5 7" id="KW-0067">ATP-binding</keyword>
<dbReference type="GO" id="GO:0004430">
    <property type="term" value="F:1-phosphatidylinositol 4-kinase activity"/>
    <property type="evidence" value="ECO:0007669"/>
    <property type="project" value="UniProtKB-UniRule"/>
</dbReference>
<evidence type="ECO:0000256" key="8">
    <source>
        <dbReference type="SAM" id="MobiDB-lite"/>
    </source>
</evidence>
<dbReference type="GO" id="GO:0005886">
    <property type="term" value="C:plasma membrane"/>
    <property type="evidence" value="ECO:0007669"/>
    <property type="project" value="UniProtKB-SubCell"/>
</dbReference>
<organism evidence="10 11">
    <name type="scientific">Komagataella phaffii (strain GS115 / ATCC 20864)</name>
    <name type="common">Yeast</name>
    <name type="synonym">Pichia pastoris</name>
    <dbReference type="NCBI Taxonomy" id="644223"/>
    <lineage>
        <taxon>Eukaryota</taxon>
        <taxon>Fungi</taxon>
        <taxon>Dikarya</taxon>
        <taxon>Ascomycota</taxon>
        <taxon>Saccharomycotina</taxon>
        <taxon>Pichiomycetes</taxon>
        <taxon>Pichiales</taxon>
        <taxon>Pichiaceae</taxon>
        <taxon>Komagataella</taxon>
    </lineage>
</organism>
<dbReference type="EMBL" id="FN392319">
    <property type="protein sequence ID" value="CAY67971.1"/>
    <property type="molecule type" value="Genomic_DNA"/>
</dbReference>
<evidence type="ECO:0000256" key="1">
    <source>
        <dbReference type="ARBA" id="ARBA00022475"/>
    </source>
</evidence>
<dbReference type="InterPro" id="IPR000403">
    <property type="entry name" value="PI3/4_kinase_cat_dom"/>
</dbReference>
<dbReference type="GO" id="GO:0005802">
    <property type="term" value="C:trans-Golgi network"/>
    <property type="evidence" value="ECO:0007669"/>
    <property type="project" value="TreeGrafter"/>
</dbReference>
<dbReference type="PROSITE" id="PS50290">
    <property type="entry name" value="PI3_4_KINASE_3"/>
    <property type="match status" value="1"/>
</dbReference>
<dbReference type="eggNOG" id="KOG2381">
    <property type="taxonomic scope" value="Eukaryota"/>
</dbReference>
<dbReference type="GO" id="GO:0000329">
    <property type="term" value="C:fungal-type vacuole membrane"/>
    <property type="evidence" value="ECO:0007669"/>
    <property type="project" value="EnsemblFungi"/>
</dbReference>
<evidence type="ECO:0000313" key="10">
    <source>
        <dbReference type="EMBL" id="CAY67971.1"/>
    </source>
</evidence>
<dbReference type="RefSeq" id="XP_002490252.1">
    <property type="nucleotide sequence ID" value="XM_002490207.1"/>
</dbReference>
<comment type="catalytic activity">
    <reaction evidence="7">
        <text>a 1,2-diacyl-sn-glycero-3-phospho-(1D-myo-inositol) + ATP = a 1,2-diacyl-sn-glycero-3-phospho-(1D-myo-inositol 4-phosphate) + ADP + H(+)</text>
        <dbReference type="Rhea" id="RHEA:19877"/>
        <dbReference type="ChEBI" id="CHEBI:15378"/>
        <dbReference type="ChEBI" id="CHEBI:30616"/>
        <dbReference type="ChEBI" id="CHEBI:57880"/>
        <dbReference type="ChEBI" id="CHEBI:58178"/>
        <dbReference type="ChEBI" id="CHEBI:456216"/>
        <dbReference type="EC" id="2.7.1.67"/>
    </reaction>
</comment>
<dbReference type="InterPro" id="IPR039756">
    <property type="entry name" value="Lsb6/PI4K2"/>
</dbReference>
<dbReference type="GO" id="GO:0007030">
    <property type="term" value="P:Golgi organization"/>
    <property type="evidence" value="ECO:0007669"/>
    <property type="project" value="TreeGrafter"/>
</dbReference>
<gene>
    <name evidence="10" type="ordered locus">PAS_chr1-4_0143</name>
</gene>
<keyword evidence="1 7" id="KW-1003">Cell membrane</keyword>
<feature type="compositionally biased region" description="Polar residues" evidence="8">
    <location>
        <begin position="13"/>
        <end position="33"/>
    </location>
</feature>
<dbReference type="Proteomes" id="UP000000314">
    <property type="component" value="Chromosome 1"/>
</dbReference>
<dbReference type="AlphaFoldDB" id="C4QXJ8"/>
<evidence type="ECO:0000259" key="9">
    <source>
        <dbReference type="PROSITE" id="PS50290"/>
    </source>
</evidence>
<evidence type="ECO:0000256" key="3">
    <source>
        <dbReference type="ARBA" id="ARBA00022741"/>
    </source>
</evidence>
<comment type="cofactor">
    <cofactor evidence="7">
        <name>Mg(2+)</name>
        <dbReference type="ChEBI" id="CHEBI:18420"/>
    </cofactor>
    <cofactor evidence="7">
        <name>Mn(2+)</name>
        <dbReference type="ChEBI" id="CHEBI:29035"/>
    </cofactor>
</comment>
<name>C4QXJ8_KOMPG</name>
<dbReference type="HOGENOM" id="CLU_009049_1_0_1"/>
<dbReference type="SMR" id="C4QXJ8"/>
<sequence>MDSKPLSGVSLAEASNLNLDPSVQLRSNSSIQENYPDPANVYTEQLGHSPSERDTLLPQSPNYNATSPSQGAGRSPLSKKKRTRSLLSTDKLKSLNTKLGKWTRGLSYKWWIVRSKDVEGQPSEILFSVFMAPPYVQPLRRLPAGGLMNMGPTSREDFAHIVDDVIDAIEQGIKPTRISQGSSGSYFMYNTQGKIVGVFKPKDEEPYGPLSPKWTKWIHRNLFPCFFGRSCLIPNLGYIAESAASLLDRQLQSFIVPYTDTVLLSSSSFYYAFWDRCTHAWSKKPYRKKVGSFQLYLNGYIGADEFFKKYPLPADKGRSLLPFLPDKHKKKKTSKKRQRGDTRHSIFDKDTVFEWNRDTLQQLREQLEKLVILDYIIRNTDRAFDNWMIKVEWDEYLDEEANEAYKRPNLKVRAIDSGLAFPWKHPNEWRSFPFGWLYLPTSVIARPFSERTRRHYLPLLTSKEWWEETSVLFREMFSRDTEFKERMWRRQWAVLKGQAFNVVETLKIPGQSPLDLVQKTRIMVWDNVVEIPVSYVPRDIDIYNDSPVWTYQNYDEEYWSSNIAHNSPGRYHEHEPTTPESECLDDPFSSAASTDRGGYAISSNANTPGRANTDSIQKPTTATRRLIVERLETITSKPPVFTWC</sequence>
<dbReference type="GO" id="GO:0005768">
    <property type="term" value="C:endosome"/>
    <property type="evidence" value="ECO:0007669"/>
    <property type="project" value="UniProtKB-UniRule"/>
</dbReference>
<protein>
    <recommendedName>
        <fullName evidence="7">Phosphatidylinositol 4-kinase</fullName>
        <ecNumber evidence="7">2.7.1.67</ecNumber>
    </recommendedName>
</protein>
<comment type="similarity">
    <text evidence="7">Belongs to the PI3/PI4-kinase family.</text>
</comment>
<keyword evidence="11" id="KW-1185">Reference proteome</keyword>
<keyword evidence="2 7" id="KW-0808">Transferase</keyword>
<reference evidence="10 11" key="1">
    <citation type="journal article" date="2009" name="Nat. Biotechnol.">
        <title>Genome sequence of the recombinant protein production host Pichia pastoris.</title>
        <authorList>
            <person name="De Schutter K."/>
            <person name="Lin Y.C."/>
            <person name="Tiels P."/>
            <person name="Van Hecke A."/>
            <person name="Glinka S."/>
            <person name="Weber-Lehmann J."/>
            <person name="Rouze P."/>
            <person name="Van de Peer Y."/>
            <person name="Callewaert N."/>
        </authorList>
    </citation>
    <scope>NUCLEOTIDE SEQUENCE [LARGE SCALE GENOMIC DNA]</scope>
    <source>
        <strain evidence="11">GS115 / ATCC 20864</strain>
    </source>
</reference>
<evidence type="ECO:0000313" key="11">
    <source>
        <dbReference type="Proteomes" id="UP000000314"/>
    </source>
</evidence>
<dbReference type="OMA" id="TNWWEES"/>
<feature type="compositionally biased region" description="Polar residues" evidence="8">
    <location>
        <begin position="57"/>
        <end position="72"/>
    </location>
</feature>
<evidence type="ECO:0000256" key="5">
    <source>
        <dbReference type="ARBA" id="ARBA00022840"/>
    </source>
</evidence>
<accession>C4QXJ8</accession>
<keyword evidence="6" id="KW-0472">Membrane</keyword>
<dbReference type="STRING" id="644223.C4QXJ8"/>
<feature type="region of interest" description="Disordered" evidence="8">
    <location>
        <begin position="1"/>
        <end position="89"/>
    </location>
</feature>
<comment type="subcellular location">
    <subcellularLocation>
        <location evidence="7">Cell membrane</location>
        <topology evidence="7">Peripheral membrane protein</topology>
    </subcellularLocation>
    <subcellularLocation>
        <location evidence="7">Vacuole membrane</location>
        <topology evidence="7">Peripheral membrane protein</topology>
    </subcellularLocation>
</comment>
<dbReference type="KEGG" id="ppa:PAS_chr1-4_0143"/>
<dbReference type="GO" id="GO:0007032">
    <property type="term" value="P:endosome organization"/>
    <property type="evidence" value="ECO:0007669"/>
    <property type="project" value="TreeGrafter"/>
</dbReference>
<dbReference type="GO" id="GO:0046854">
    <property type="term" value="P:phosphatidylinositol phosphate biosynthetic process"/>
    <property type="evidence" value="ECO:0007669"/>
    <property type="project" value="UniProtKB-UniRule"/>
</dbReference>
<dbReference type="PANTHER" id="PTHR12865:SF1">
    <property type="entry name" value="PHOSPHATIDYLINOSITOL 4-KINASE TYPE 2"/>
    <property type="match status" value="1"/>
</dbReference>
<dbReference type="GeneID" id="8197127"/>
<evidence type="ECO:0000256" key="2">
    <source>
        <dbReference type="ARBA" id="ARBA00022679"/>
    </source>
</evidence>
<dbReference type="InParanoid" id="C4QXJ8"/>
<keyword evidence="3 7" id="KW-0547">Nucleotide-binding</keyword>
<dbReference type="OrthoDB" id="3349449at2759"/>
<dbReference type="FunCoup" id="C4QXJ8">
    <property type="interactions" value="249"/>
</dbReference>
<dbReference type="Pfam" id="PF00454">
    <property type="entry name" value="PI3_PI4_kinase"/>
    <property type="match status" value="1"/>
</dbReference>
<dbReference type="EC" id="2.7.1.67" evidence="7"/>
<dbReference type="GO" id="GO:0005524">
    <property type="term" value="F:ATP binding"/>
    <property type="evidence" value="ECO:0007669"/>
    <property type="project" value="UniProtKB-UniRule"/>
</dbReference>
<evidence type="ECO:0000256" key="7">
    <source>
        <dbReference type="RuleBase" id="RU367084"/>
    </source>
</evidence>
<keyword evidence="4 7" id="KW-0418">Kinase</keyword>
<evidence type="ECO:0000256" key="6">
    <source>
        <dbReference type="ARBA" id="ARBA00023136"/>
    </source>
</evidence>
<feature type="domain" description="PI3K/PI4K catalytic" evidence="9">
    <location>
        <begin position="172"/>
        <end position="525"/>
    </location>
</feature>
<proteinExistence type="inferred from homology"/>